<comment type="caution">
    <text evidence="2">The sequence shown here is derived from an EMBL/GenBank/DDBJ whole genome shotgun (WGS) entry which is preliminary data.</text>
</comment>
<keyword evidence="3" id="KW-1185">Reference proteome</keyword>
<dbReference type="AlphaFoldDB" id="A0AAE1HA73"/>
<dbReference type="Proteomes" id="UP001219518">
    <property type="component" value="Unassembled WGS sequence"/>
</dbReference>
<organism evidence="2 3">
    <name type="scientific">Frankliniella fusca</name>
    <dbReference type="NCBI Taxonomy" id="407009"/>
    <lineage>
        <taxon>Eukaryota</taxon>
        <taxon>Metazoa</taxon>
        <taxon>Ecdysozoa</taxon>
        <taxon>Arthropoda</taxon>
        <taxon>Hexapoda</taxon>
        <taxon>Insecta</taxon>
        <taxon>Pterygota</taxon>
        <taxon>Neoptera</taxon>
        <taxon>Paraneoptera</taxon>
        <taxon>Thysanoptera</taxon>
        <taxon>Terebrantia</taxon>
        <taxon>Thripoidea</taxon>
        <taxon>Thripidae</taxon>
        <taxon>Frankliniella</taxon>
    </lineage>
</organism>
<evidence type="ECO:0000313" key="2">
    <source>
        <dbReference type="EMBL" id="KAK3917041.1"/>
    </source>
</evidence>
<reference evidence="2" key="2">
    <citation type="journal article" date="2023" name="BMC Genomics">
        <title>Pest status, molecular evolution, and epigenetic factors derived from the genome assembly of Frankliniella fusca, a thysanopteran phytovirus vector.</title>
        <authorList>
            <person name="Catto M.A."/>
            <person name="Labadie P.E."/>
            <person name="Jacobson A.L."/>
            <person name="Kennedy G.G."/>
            <person name="Srinivasan R."/>
            <person name="Hunt B.G."/>
        </authorList>
    </citation>
    <scope>NUCLEOTIDE SEQUENCE</scope>
    <source>
        <strain evidence="2">PL_HMW_Pooled</strain>
    </source>
</reference>
<feature type="region of interest" description="Disordered" evidence="1">
    <location>
        <begin position="71"/>
        <end position="102"/>
    </location>
</feature>
<sequence>MDLRSDLEKSIKNVLSHLDELTLDTLLDFVISQGVKKMQDVRHMTIDLLKKHLDHVDASDLHEEWQNTYGKRQAAASGTHTSSSAVGSSVIDDQQPSTSRSPLATLQLNARQVLSGLPKFDKDSPYMPSSVRKAICNKKRPTTSGIEDMVARIVDRCRDVPNLRRSMFDSVALQIVNDYPESFKDSIPVSEHGSDSLAQQLKKKNDNDKRPCDRNQTDTEKKAPNIKEAVGCRNWNPPIPEHETEESLTKVMQDLMKMQRVSSINWEWTFIKRKLIQSYSIKGKTLMENWPRK</sequence>
<reference evidence="2" key="1">
    <citation type="submission" date="2021-07" db="EMBL/GenBank/DDBJ databases">
        <authorList>
            <person name="Catto M.A."/>
            <person name="Jacobson A."/>
            <person name="Kennedy G."/>
            <person name="Labadie P."/>
            <person name="Hunt B.G."/>
            <person name="Srinivasan R."/>
        </authorList>
    </citation>
    <scope>NUCLEOTIDE SEQUENCE</scope>
    <source>
        <strain evidence="2">PL_HMW_Pooled</strain>
        <tissue evidence="2">Head</tissue>
    </source>
</reference>
<feature type="compositionally biased region" description="Basic and acidic residues" evidence="1">
    <location>
        <begin position="203"/>
        <end position="225"/>
    </location>
</feature>
<evidence type="ECO:0000313" key="3">
    <source>
        <dbReference type="Proteomes" id="UP001219518"/>
    </source>
</evidence>
<protein>
    <submittedName>
        <fullName evidence="2">Chitinase A</fullName>
    </submittedName>
</protein>
<accession>A0AAE1HA73</accession>
<feature type="compositionally biased region" description="Low complexity" evidence="1">
    <location>
        <begin position="74"/>
        <end position="90"/>
    </location>
</feature>
<feature type="region of interest" description="Disordered" evidence="1">
    <location>
        <begin position="199"/>
        <end position="225"/>
    </location>
</feature>
<evidence type="ECO:0000256" key="1">
    <source>
        <dbReference type="SAM" id="MobiDB-lite"/>
    </source>
</evidence>
<feature type="compositionally biased region" description="Polar residues" evidence="1">
    <location>
        <begin position="91"/>
        <end position="102"/>
    </location>
</feature>
<proteinExistence type="predicted"/>
<dbReference type="EMBL" id="JAHWGI010000669">
    <property type="protein sequence ID" value="KAK3917041.1"/>
    <property type="molecule type" value="Genomic_DNA"/>
</dbReference>
<name>A0AAE1HA73_9NEOP</name>
<gene>
    <name evidence="2" type="ORF">KUF71_026053</name>
</gene>